<reference evidence="2" key="1">
    <citation type="submission" date="2016-10" db="EMBL/GenBank/DDBJ databases">
        <authorList>
            <person name="Varghese N."/>
            <person name="Submissions S."/>
        </authorList>
    </citation>
    <scope>NUCLEOTIDE SEQUENCE [LARGE SCALE GENOMIC DNA]</scope>
    <source>
        <strain evidence="2">DSM 19684</strain>
    </source>
</reference>
<name>A0A1G7FXV9_9FLAO</name>
<protein>
    <submittedName>
        <fullName evidence="1">Uncharacterized protein</fullName>
    </submittedName>
</protein>
<gene>
    <name evidence="1" type="ORF">SAMN05421825_0258</name>
</gene>
<organism evidence="1 2">
    <name type="scientific">Epilithonimonas hungarica</name>
    <dbReference type="NCBI Taxonomy" id="454006"/>
    <lineage>
        <taxon>Bacteria</taxon>
        <taxon>Pseudomonadati</taxon>
        <taxon>Bacteroidota</taxon>
        <taxon>Flavobacteriia</taxon>
        <taxon>Flavobacteriales</taxon>
        <taxon>Weeksellaceae</taxon>
        <taxon>Chryseobacterium group</taxon>
        <taxon>Epilithonimonas</taxon>
    </lineage>
</organism>
<dbReference type="EMBL" id="FNBH01000001">
    <property type="protein sequence ID" value="SDE80701.1"/>
    <property type="molecule type" value="Genomic_DNA"/>
</dbReference>
<sequence>MKKNDTLTKKALMPKKEIIDFLLNYSKNIQTLKTKNRKAILVSKN</sequence>
<evidence type="ECO:0000313" key="2">
    <source>
        <dbReference type="Proteomes" id="UP000199203"/>
    </source>
</evidence>
<dbReference type="STRING" id="454006.SAMN05421825_0258"/>
<dbReference type="Proteomes" id="UP000199203">
    <property type="component" value="Unassembled WGS sequence"/>
</dbReference>
<accession>A0A1G7FXV9</accession>
<evidence type="ECO:0000313" key="1">
    <source>
        <dbReference type="EMBL" id="SDE80701.1"/>
    </source>
</evidence>
<dbReference type="AlphaFoldDB" id="A0A1G7FXV9"/>
<keyword evidence="2" id="KW-1185">Reference proteome</keyword>
<proteinExistence type="predicted"/>
<dbReference type="RefSeq" id="WP_175487112.1">
    <property type="nucleotide sequence ID" value="NZ_FNBH01000001.1"/>
</dbReference>